<accession>A0A6J5SFP2</accession>
<evidence type="ECO:0000313" key="3">
    <source>
        <dbReference type="EMBL" id="CAB4183190.1"/>
    </source>
</evidence>
<feature type="coiled-coil region" evidence="1">
    <location>
        <begin position="168"/>
        <end position="197"/>
    </location>
</feature>
<proteinExistence type="predicted"/>
<protein>
    <submittedName>
        <fullName evidence="4">Uncharacterized protein</fullName>
    </submittedName>
</protein>
<evidence type="ECO:0000313" key="2">
    <source>
        <dbReference type="EMBL" id="CAB4149854.1"/>
    </source>
</evidence>
<keyword evidence="1" id="KW-0175">Coiled coil</keyword>
<evidence type="ECO:0000313" key="4">
    <source>
        <dbReference type="EMBL" id="CAB4213016.1"/>
    </source>
</evidence>
<reference evidence="4" key="1">
    <citation type="submission" date="2020-05" db="EMBL/GenBank/DDBJ databases">
        <authorList>
            <person name="Chiriac C."/>
            <person name="Salcher M."/>
            <person name="Ghai R."/>
            <person name="Kavagutti S V."/>
        </authorList>
    </citation>
    <scope>NUCLEOTIDE SEQUENCE</scope>
</reference>
<name>A0A6J5SFP2_9CAUD</name>
<dbReference type="EMBL" id="LR797392">
    <property type="protein sequence ID" value="CAB4213016.1"/>
    <property type="molecule type" value="Genomic_DNA"/>
</dbReference>
<organism evidence="4">
    <name type="scientific">uncultured Caudovirales phage</name>
    <dbReference type="NCBI Taxonomy" id="2100421"/>
    <lineage>
        <taxon>Viruses</taxon>
        <taxon>Duplodnaviria</taxon>
        <taxon>Heunggongvirae</taxon>
        <taxon>Uroviricota</taxon>
        <taxon>Caudoviricetes</taxon>
        <taxon>Peduoviridae</taxon>
        <taxon>Maltschvirus</taxon>
        <taxon>Maltschvirus maltsch</taxon>
    </lineage>
</organism>
<sequence length="293" mass="31807">MTTDTATIGHNNPPAPITPETLVNLETLPQLLADNYGPLAARGAQLAADMGAWIEAHRELPPAGWDASRPYPFRLTIADDADNLRSADFFNLIAAWSGGKTEGSGEVDEARKKVKFSPFQACKAIDGFFNGMRADLRASLLAGFQAQDRYINDKIIYERRERERVAALERQRADQALAEARRQRASDEAVNDAMRAEAVAEVAEIAAAAPITNLARSTSMGGVTVSAKTTWTWEVTDLLALVKAVAEGKAPITFLAANDRQIDAWVKQQQDKTNVPGIAVTPVYSATRNGAKR</sequence>
<gene>
    <name evidence="3" type="ORF">UFOVP1081_42</name>
    <name evidence="4" type="ORF">UFOVP1433_42</name>
    <name evidence="2" type="ORF">UFOVP553_42</name>
</gene>
<dbReference type="EMBL" id="LR796529">
    <property type="protein sequence ID" value="CAB4149854.1"/>
    <property type="molecule type" value="Genomic_DNA"/>
</dbReference>
<evidence type="ECO:0000256" key="1">
    <source>
        <dbReference type="SAM" id="Coils"/>
    </source>
</evidence>
<dbReference type="EMBL" id="LR797038">
    <property type="protein sequence ID" value="CAB4183190.1"/>
    <property type="molecule type" value="Genomic_DNA"/>
</dbReference>